<feature type="non-terminal residue" evidence="3">
    <location>
        <position position="92"/>
    </location>
</feature>
<dbReference type="Proteomes" id="UP000515123">
    <property type="component" value="Unplaced"/>
</dbReference>
<dbReference type="AlphaFoldDB" id="A0A6P5EEA6"/>
<evidence type="ECO:0000256" key="1">
    <source>
        <dbReference type="SAM" id="Phobius"/>
    </source>
</evidence>
<reference evidence="3" key="2">
    <citation type="submission" date="2025-08" db="UniProtKB">
        <authorList>
            <consortium name="RefSeq"/>
        </authorList>
    </citation>
    <scope>IDENTIFICATION</scope>
    <source>
        <tissue evidence="3">Leaf</tissue>
    </source>
</reference>
<accession>A0A6P5EEA6</accession>
<dbReference type="OrthoDB" id="5210at2759"/>
<organism evidence="2 3">
    <name type="scientific">Ananas comosus</name>
    <name type="common">Pineapple</name>
    <name type="synonym">Ananas ananas</name>
    <dbReference type="NCBI Taxonomy" id="4615"/>
    <lineage>
        <taxon>Eukaryota</taxon>
        <taxon>Viridiplantae</taxon>
        <taxon>Streptophyta</taxon>
        <taxon>Embryophyta</taxon>
        <taxon>Tracheophyta</taxon>
        <taxon>Spermatophyta</taxon>
        <taxon>Magnoliopsida</taxon>
        <taxon>Liliopsida</taxon>
        <taxon>Poales</taxon>
        <taxon>Bromeliaceae</taxon>
        <taxon>Bromelioideae</taxon>
        <taxon>Ananas</taxon>
    </lineage>
</organism>
<evidence type="ECO:0000313" key="2">
    <source>
        <dbReference type="Proteomes" id="UP000515123"/>
    </source>
</evidence>
<reference evidence="2" key="1">
    <citation type="journal article" date="2015" name="Nat. Genet.">
        <title>The pineapple genome and the evolution of CAM photosynthesis.</title>
        <authorList>
            <person name="Ming R."/>
            <person name="VanBuren R."/>
            <person name="Wai C.M."/>
            <person name="Tang H."/>
            <person name="Schatz M.C."/>
            <person name="Bowers J.E."/>
            <person name="Lyons E."/>
            <person name="Wang M.L."/>
            <person name="Chen J."/>
            <person name="Biggers E."/>
            <person name="Zhang J."/>
            <person name="Huang L."/>
            <person name="Zhang L."/>
            <person name="Miao W."/>
            <person name="Zhang J."/>
            <person name="Ye Z."/>
            <person name="Miao C."/>
            <person name="Lin Z."/>
            <person name="Wang H."/>
            <person name="Zhou H."/>
            <person name="Yim W.C."/>
            <person name="Priest H.D."/>
            <person name="Zheng C."/>
            <person name="Woodhouse M."/>
            <person name="Edger P.P."/>
            <person name="Guyot R."/>
            <person name="Guo H.B."/>
            <person name="Guo H."/>
            <person name="Zheng G."/>
            <person name="Singh R."/>
            <person name="Sharma A."/>
            <person name="Min X."/>
            <person name="Zheng Y."/>
            <person name="Lee H."/>
            <person name="Gurtowski J."/>
            <person name="Sedlazeck F.J."/>
            <person name="Harkess A."/>
            <person name="McKain M.R."/>
            <person name="Liao Z."/>
            <person name="Fang J."/>
            <person name="Liu J."/>
            <person name="Zhang X."/>
            <person name="Zhang Q."/>
            <person name="Hu W."/>
            <person name="Qin Y."/>
            <person name="Wang K."/>
            <person name="Chen L.Y."/>
            <person name="Shirley N."/>
            <person name="Lin Y.R."/>
            <person name="Liu L.Y."/>
            <person name="Hernandez A.G."/>
            <person name="Wright C.L."/>
            <person name="Bulone V."/>
            <person name="Tuskan G.A."/>
            <person name="Heath K."/>
            <person name="Zee F."/>
            <person name="Moore P.H."/>
            <person name="Sunkar R."/>
            <person name="Leebens-Mack J.H."/>
            <person name="Mockler T."/>
            <person name="Bennetzen J.L."/>
            <person name="Freeling M."/>
            <person name="Sankoff D."/>
            <person name="Paterson A.H."/>
            <person name="Zhu X."/>
            <person name="Yang X."/>
            <person name="Smith J.A."/>
            <person name="Cushman J.C."/>
            <person name="Paull R.E."/>
            <person name="Yu Q."/>
        </authorList>
    </citation>
    <scope>NUCLEOTIDE SEQUENCE [LARGE SCALE GENOMIC DNA]</scope>
    <source>
        <strain evidence="2">cv. F153</strain>
    </source>
</reference>
<name>A0A6P5EEA6_ANACO</name>
<gene>
    <name evidence="3" type="primary">LOC109705400</name>
</gene>
<proteinExistence type="predicted"/>
<keyword evidence="1" id="KW-1133">Transmembrane helix</keyword>
<sequence length="92" mass="9752">MGGTILTDLAAEILIPAAAAVGIAYALVQWILVARVRLSPENEAPWPQRGSGDGVVGGDKNGYDDFLIEEEEGINNRDVVIKCAEIQSAISE</sequence>
<keyword evidence="2" id="KW-1185">Reference proteome</keyword>
<dbReference type="GeneID" id="109705400"/>
<protein>
    <submittedName>
        <fullName evidence="3">Pyrophosphate-energized vacuolar membrane proton pump-like</fullName>
    </submittedName>
</protein>
<keyword evidence="1" id="KW-0812">Transmembrane</keyword>
<keyword evidence="1" id="KW-0472">Membrane</keyword>
<feature type="transmembrane region" description="Helical" evidence="1">
    <location>
        <begin position="13"/>
        <end position="33"/>
    </location>
</feature>
<dbReference type="Gramene" id="Aco031839.1.mrna1">
    <property type="protein sequence ID" value="Aco031839.1.mrna1.cds1"/>
    <property type="gene ID" value="Aco031839.1.path1"/>
</dbReference>
<dbReference type="RefSeq" id="XP_020081721.1">
    <property type="nucleotide sequence ID" value="XM_020226132.1"/>
</dbReference>
<evidence type="ECO:0000313" key="3">
    <source>
        <dbReference type="RefSeq" id="XP_020081721.1"/>
    </source>
</evidence>